<dbReference type="InterPro" id="IPR001647">
    <property type="entry name" value="HTH_TetR"/>
</dbReference>
<keyword evidence="6" id="KW-1185">Reference proteome</keyword>
<dbReference type="GO" id="GO:0000976">
    <property type="term" value="F:transcription cis-regulatory region binding"/>
    <property type="evidence" value="ECO:0007669"/>
    <property type="project" value="TreeGrafter"/>
</dbReference>
<evidence type="ECO:0000313" key="6">
    <source>
        <dbReference type="Proteomes" id="UP000494330"/>
    </source>
</evidence>
<proteinExistence type="predicted"/>
<dbReference type="InterPro" id="IPR050109">
    <property type="entry name" value="HTH-type_TetR-like_transc_reg"/>
</dbReference>
<dbReference type="RefSeq" id="WP_052001448.1">
    <property type="nucleotide sequence ID" value="NZ_CABVQD010000001.1"/>
</dbReference>
<evidence type="ECO:0000313" key="5">
    <source>
        <dbReference type="EMBL" id="VWB07194.1"/>
    </source>
</evidence>
<sequence length="228" mass="25608">MSKAVANDGKGPGRKSAAKPEIEKRERILLTAERLFAADGYHGVSMRDIAKEADVGLPLIVYHFETKLGLYRSIFEYRRSLFDERRILLEKIADFEGPDALLKIATAFVLPIVKSYATPDGSNYAMLVVREASDPQEEARGIIEAYYDPVARAFMAAVKRALPGVTDEYLHWSYHFAVGALVMSVFDRRIERLSGGKFRNVDVTRKAKMLAAFIADGMQGGARRFKRR</sequence>
<dbReference type="Gene3D" id="1.10.357.10">
    <property type="entry name" value="Tetracycline Repressor, domain 2"/>
    <property type="match status" value="1"/>
</dbReference>
<evidence type="ECO:0000256" key="3">
    <source>
        <dbReference type="SAM" id="MobiDB-lite"/>
    </source>
</evidence>
<dbReference type="SUPFAM" id="SSF46689">
    <property type="entry name" value="Homeodomain-like"/>
    <property type="match status" value="1"/>
</dbReference>
<name>A0A6J5DD48_9BURK</name>
<dbReference type="EMBL" id="CABVQD010000001">
    <property type="protein sequence ID" value="VWB07194.1"/>
    <property type="molecule type" value="Genomic_DNA"/>
</dbReference>
<organism evidence="5 6">
    <name type="scientific">Burkholderia paludis</name>
    <dbReference type="NCBI Taxonomy" id="1506587"/>
    <lineage>
        <taxon>Bacteria</taxon>
        <taxon>Pseudomonadati</taxon>
        <taxon>Pseudomonadota</taxon>
        <taxon>Betaproteobacteria</taxon>
        <taxon>Burkholderiales</taxon>
        <taxon>Burkholderiaceae</taxon>
        <taxon>Burkholderia</taxon>
        <taxon>Burkholderia cepacia complex</taxon>
    </lineage>
</organism>
<evidence type="ECO:0000256" key="1">
    <source>
        <dbReference type="ARBA" id="ARBA00023125"/>
    </source>
</evidence>
<dbReference type="InterPro" id="IPR009057">
    <property type="entry name" value="Homeodomain-like_sf"/>
</dbReference>
<feature type="domain" description="HTH tetR-type" evidence="4">
    <location>
        <begin position="22"/>
        <end position="82"/>
    </location>
</feature>
<dbReference type="InterPro" id="IPR036271">
    <property type="entry name" value="Tet_transcr_reg_TetR-rel_C_sf"/>
</dbReference>
<gene>
    <name evidence="5" type="ORF">BPA30113_00023</name>
</gene>
<dbReference type="GO" id="GO:0003700">
    <property type="term" value="F:DNA-binding transcription factor activity"/>
    <property type="evidence" value="ECO:0007669"/>
    <property type="project" value="TreeGrafter"/>
</dbReference>
<dbReference type="Pfam" id="PF00440">
    <property type="entry name" value="TetR_N"/>
    <property type="match status" value="1"/>
</dbReference>
<dbReference type="Pfam" id="PF17939">
    <property type="entry name" value="TetR_C_30"/>
    <property type="match status" value="1"/>
</dbReference>
<dbReference type="SUPFAM" id="SSF48498">
    <property type="entry name" value="Tetracyclin repressor-like, C-terminal domain"/>
    <property type="match status" value="1"/>
</dbReference>
<dbReference type="AlphaFoldDB" id="A0A6J5DD48"/>
<feature type="region of interest" description="Disordered" evidence="3">
    <location>
        <begin position="1"/>
        <end position="20"/>
    </location>
</feature>
<dbReference type="Proteomes" id="UP000494330">
    <property type="component" value="Unassembled WGS sequence"/>
</dbReference>
<accession>A0A6J5DD48</accession>
<evidence type="ECO:0000259" key="4">
    <source>
        <dbReference type="PROSITE" id="PS50977"/>
    </source>
</evidence>
<evidence type="ECO:0000256" key="2">
    <source>
        <dbReference type="PROSITE-ProRule" id="PRU00335"/>
    </source>
</evidence>
<protein>
    <submittedName>
        <fullName evidence="5">TetR family transcriptional regulator</fullName>
    </submittedName>
</protein>
<reference evidence="5 6" key="1">
    <citation type="submission" date="2019-09" db="EMBL/GenBank/DDBJ databases">
        <authorList>
            <person name="Depoorter E."/>
        </authorList>
    </citation>
    <scope>NUCLEOTIDE SEQUENCE [LARGE SCALE GENOMIC DNA]</scope>
    <source>
        <strain evidence="5">LMG 30113</strain>
    </source>
</reference>
<keyword evidence="1 2" id="KW-0238">DNA-binding</keyword>
<dbReference type="PROSITE" id="PS50977">
    <property type="entry name" value="HTH_TETR_2"/>
    <property type="match status" value="1"/>
</dbReference>
<feature type="DNA-binding region" description="H-T-H motif" evidence="2">
    <location>
        <begin position="45"/>
        <end position="64"/>
    </location>
</feature>
<dbReference type="PANTHER" id="PTHR30055:SF181">
    <property type="entry name" value="BLR6905 PROTEIN"/>
    <property type="match status" value="1"/>
</dbReference>
<dbReference type="InterPro" id="IPR041586">
    <property type="entry name" value="PsrA_TetR_C"/>
</dbReference>
<dbReference type="PANTHER" id="PTHR30055">
    <property type="entry name" value="HTH-TYPE TRANSCRIPTIONAL REGULATOR RUTR"/>
    <property type="match status" value="1"/>
</dbReference>